<accession>A0AAE3KN12</accession>
<gene>
    <name evidence="7" type="ORF">NJ959_15420</name>
</gene>
<evidence type="ECO:0000256" key="5">
    <source>
        <dbReference type="PROSITE-ProRule" id="PRU00560"/>
    </source>
</evidence>
<dbReference type="InterPro" id="IPR027417">
    <property type="entry name" value="P-loop_NTPase"/>
</dbReference>
<dbReference type="Gene3D" id="3.40.50.300">
    <property type="entry name" value="P-loop containing nucleotide triphosphate hydrolases"/>
    <property type="match status" value="2"/>
</dbReference>
<keyword evidence="3 5" id="KW-0347">Helicase</keyword>
<keyword evidence="4 5" id="KW-0067">ATP-binding</keyword>
<dbReference type="GO" id="GO:0000725">
    <property type="term" value="P:recombinational repair"/>
    <property type="evidence" value="ECO:0007669"/>
    <property type="project" value="TreeGrafter"/>
</dbReference>
<feature type="binding site" evidence="5">
    <location>
        <begin position="354"/>
        <end position="361"/>
    </location>
    <ligand>
        <name>ATP</name>
        <dbReference type="ChEBI" id="CHEBI:30616"/>
    </ligand>
</feature>
<dbReference type="GO" id="GO:0005524">
    <property type="term" value="F:ATP binding"/>
    <property type="evidence" value="ECO:0007669"/>
    <property type="project" value="UniProtKB-UniRule"/>
</dbReference>
<proteinExistence type="predicted"/>
<dbReference type="RefSeq" id="WP_254012598.1">
    <property type="nucleotide sequence ID" value="NZ_JAMZMM010000144.1"/>
</dbReference>
<name>A0AAE3KN12_9CYAN</name>
<dbReference type="InterPro" id="IPR000212">
    <property type="entry name" value="DNA_helicase_UvrD/REP"/>
</dbReference>
<feature type="domain" description="UvrD-like helicase ATP-binding" evidence="6">
    <location>
        <begin position="333"/>
        <end position="670"/>
    </location>
</feature>
<dbReference type="GO" id="GO:0043138">
    <property type="term" value="F:3'-5' DNA helicase activity"/>
    <property type="evidence" value="ECO:0007669"/>
    <property type="project" value="TreeGrafter"/>
</dbReference>
<dbReference type="InterPro" id="IPR014016">
    <property type="entry name" value="UvrD-like_ATP-bd"/>
</dbReference>
<keyword evidence="2 5" id="KW-0378">Hydrolase</keyword>
<organism evidence="7 8">
    <name type="scientific">Limnofasciculus baicalensis BBK-W-15</name>
    <dbReference type="NCBI Taxonomy" id="2699891"/>
    <lineage>
        <taxon>Bacteria</taxon>
        <taxon>Bacillati</taxon>
        <taxon>Cyanobacteriota</taxon>
        <taxon>Cyanophyceae</taxon>
        <taxon>Coleofasciculales</taxon>
        <taxon>Coleofasciculaceae</taxon>
        <taxon>Limnofasciculus</taxon>
        <taxon>Limnofasciculus baicalensis</taxon>
    </lineage>
</organism>
<protein>
    <recommendedName>
        <fullName evidence="6">UvrD-like helicase ATP-binding domain-containing protein</fullName>
    </recommendedName>
</protein>
<dbReference type="PROSITE" id="PS51198">
    <property type="entry name" value="UVRD_HELICASE_ATP_BIND"/>
    <property type="match status" value="1"/>
</dbReference>
<dbReference type="Proteomes" id="UP001204953">
    <property type="component" value="Unassembled WGS sequence"/>
</dbReference>
<evidence type="ECO:0000259" key="6">
    <source>
        <dbReference type="PROSITE" id="PS51198"/>
    </source>
</evidence>
<dbReference type="EMBL" id="JAMZMM010000144">
    <property type="protein sequence ID" value="MCP2729824.1"/>
    <property type="molecule type" value="Genomic_DNA"/>
</dbReference>
<reference evidence="7" key="1">
    <citation type="submission" date="2022-06" db="EMBL/GenBank/DDBJ databases">
        <title>New cyanobacteria of genus Symplocastrum in benthos of Lake Baikal.</title>
        <authorList>
            <person name="Sorokovikova E."/>
            <person name="Tikhonova I."/>
            <person name="Krasnopeev A."/>
            <person name="Evseev P."/>
            <person name="Gladkikh A."/>
            <person name="Belykh O."/>
        </authorList>
    </citation>
    <scope>NUCLEOTIDE SEQUENCE</scope>
    <source>
        <strain evidence="7">BBK-W-15</strain>
    </source>
</reference>
<dbReference type="GO" id="GO:0016787">
    <property type="term" value="F:hydrolase activity"/>
    <property type="evidence" value="ECO:0007669"/>
    <property type="project" value="UniProtKB-UniRule"/>
</dbReference>
<keyword evidence="1 5" id="KW-0547">Nucleotide-binding</keyword>
<dbReference type="SUPFAM" id="SSF52540">
    <property type="entry name" value="P-loop containing nucleoside triphosphate hydrolases"/>
    <property type="match status" value="1"/>
</dbReference>
<evidence type="ECO:0000313" key="7">
    <source>
        <dbReference type="EMBL" id="MCP2729824.1"/>
    </source>
</evidence>
<comment type="caution">
    <text evidence="7">The sequence shown here is derived from an EMBL/GenBank/DDBJ whole genome shotgun (WGS) entry which is preliminary data.</text>
</comment>
<dbReference type="GO" id="GO:0003677">
    <property type="term" value="F:DNA binding"/>
    <property type="evidence" value="ECO:0007669"/>
    <property type="project" value="InterPro"/>
</dbReference>
<keyword evidence="8" id="KW-1185">Reference proteome</keyword>
<evidence type="ECO:0000256" key="4">
    <source>
        <dbReference type="ARBA" id="ARBA00022840"/>
    </source>
</evidence>
<sequence>MYVYRTSEFNHKAQRYNIRDRINALCHELESQRLDEVQAHFEIVYPYLKRRILNHRLICRVVKVDDEDILCLLEIFNRGAREYEEFLDAPVDYGKTHLESQLDFALIREEIAISKIRENQIEEIPALPQNLRPWLEPPGWQMERTNGDWVICETEEWVKYFSKPEIKKDWHLYYQLVAKINTGNAPLSIDIDLDNGDSLSLEAEILTEEEDRTVLTTEDGQSTPDRIKLFGECDRYILYSQLKTTDATIGGVLFLLAAFNRKPSSQEIAEVGHKTTLFNSSNSANILSQTLNLHELTPFARRSYPAYLLADEESWLAIEGGEEANLALSPEEEQILQSVSTSGGNSTLPLFINGRAGSGKSTILIYLFADYCYRKYYNQRGHRRSENLPGELLFLTYNERLLEVARDGVKRLLSSHHRFLAERNQGDEMPDIDRCFQPFQKFLFNLLPLQERNLFNPEKYISFHRFKQLYQGKSPSESFDKAVLQLRQSRRYSPETSWHVIRSFIKGYGQPEPMTPEDYQEEVPRKERTIDLEKFQGIYDTIWERWYKHITQEEGYWDDQDLIARVIQLKCYNPDYVAIFCDEAQDFTRLELQLIMRLSLFSQYNLGYQPISCLPFSFAGDPFQTLNPTGFRWSSIQSAFEGEVITAIDPAAQLKLAINFQELTFNYRSSPPIVGFINLIQLWRHVLFNIHELQPQTPWHPGNFPEPQKFIIGQNITTESLASYIKDTIIIVPCEEGEEAAYVSTDEVLSQIFTQFNSRVVGTDLIEDKPALYLQSPEPIKNILSAITAKGLEFKKVILYKFGEACNNNVWNLKKQAIDEKIKIEYFFNKLYVAASRATEYLFVVDSEKGDRQLWQYASDEALLQAMVGFAKNTELWQEKVRTLTPGTPKTMEELQESNSIAIAIEFETKGLTSANPSLLRRAKQFYSDIGDNTKAKFCEAWALKFEEQFREAGTCFQELGNHNLAWDCFWEGFCWHELVNWYKQHPETQTIERHIGIFMAANPQDLAAINNFTSLAFELQYQLTSNNEQLTSTQQWHKTITQYGNRINLLKNIPDVKSEEWQKFGELLATLEFDRQLNLLAGDCFYCAKNYQQAIFQWEACQATQDPLYHRAQAKLMGMPDGLSYLQEVEVYDVIITEWEEAGKPRDRRWLQYVAIALETKHQYQQSVVVYLWLDQLVKAKECFEKASQDGTPIKLLTILCQYFFCKNHWGEVIDNIVKYLNNVIESEPKKALLKFDIVYELALAELKKDDLNKEQRKSYAAFIKEQVLSIPEWQDYLSIQQVGIALEKLGGLVNTLEFYEQFVEYSDPEVSQFARERWIATKKKHVDYARQQNKPQNFIKIQSELLKKAQIWQISPDAISLMPPAAPKERPIPQRELINSFGTGIIEDKNTSIFQINPELPKQEASKLSGILPITVKSIQGLPSDIEIKELENDILQFTLRHLVIKIMKQTKQVLITDSLNNREVRVDAKQCQINIGDAAIEAPGGKELRFTFFHSSYSGKLLVDDLKSRLELDIQGLTGRISIDL</sequence>
<evidence type="ECO:0000256" key="1">
    <source>
        <dbReference type="ARBA" id="ARBA00022741"/>
    </source>
</evidence>
<evidence type="ECO:0000256" key="3">
    <source>
        <dbReference type="ARBA" id="ARBA00022806"/>
    </source>
</evidence>
<evidence type="ECO:0000256" key="2">
    <source>
        <dbReference type="ARBA" id="ARBA00022801"/>
    </source>
</evidence>
<dbReference type="PANTHER" id="PTHR11070:SF2">
    <property type="entry name" value="ATP-DEPENDENT DNA HELICASE SRS2"/>
    <property type="match status" value="1"/>
</dbReference>
<evidence type="ECO:0000313" key="8">
    <source>
        <dbReference type="Proteomes" id="UP001204953"/>
    </source>
</evidence>
<dbReference type="PANTHER" id="PTHR11070">
    <property type="entry name" value="UVRD / RECB / PCRA DNA HELICASE FAMILY MEMBER"/>
    <property type="match status" value="1"/>
</dbReference>